<evidence type="ECO:0000256" key="3">
    <source>
        <dbReference type="ARBA" id="ARBA00022832"/>
    </source>
</evidence>
<dbReference type="InterPro" id="IPR025110">
    <property type="entry name" value="AMP-bd_C"/>
</dbReference>
<dbReference type="InterPro" id="IPR042099">
    <property type="entry name" value="ANL_N_sf"/>
</dbReference>
<dbReference type="Pfam" id="PF00501">
    <property type="entry name" value="AMP-binding"/>
    <property type="match status" value="1"/>
</dbReference>
<dbReference type="Gene3D" id="3.40.50.12780">
    <property type="entry name" value="N-terminal domain of ligase-like"/>
    <property type="match status" value="1"/>
</dbReference>
<dbReference type="EMBL" id="JBHUIV010000014">
    <property type="protein sequence ID" value="MFD2201718.1"/>
    <property type="molecule type" value="Genomic_DNA"/>
</dbReference>
<keyword evidence="4" id="KW-0443">Lipid metabolism</keyword>
<sequence length="574" mass="63721">MISTPTTLVEILKWRGKNQSDKLALRFLKDGELDEVTLNYGELDLRARALGAQLQVSVKAGERVLLLLPPGLDFIVAYFACIYSNTIAVPLPPPHPARLEFTLTNTFRIIKDALPTAAILNPSLYEAILADTKILNQFRGIKLVLTMEDSVKDWAESWKETKIKGDDIAFLQYTSGSTTAPKGVMVSHGNLIHNLGLIENSFGQTGKSETVIWLPPYHDMGLIGGILQPLYTGNPVTLIPHLLFLQRPIRWLQAISRYKATTSGGPNFAYDLCLRKVRPEQRDLLDLSSWEVAFNGAEPVSYATMEQFADYFASCGFRLKSFLPCYGLAESTLLVTGGPKCRLPVAENIDKAGLEKDQVILTKEKNNATKTVVGCGQIRENQTIKIVDPETQKICSPDQIGEIWVSSPSVAKGYWNKPLETSSTFGAHFPDSGEGPFLRTGDLGFIHKRELFITGRLKSLIIVDGKNYYSHDIERTVQESHPSISPLGCAVFSVENSGKEQIIVIAEVPFKSLDNTEEVKKSIKRSISENHDLPVQDIRLVLPGSIPKTTSGKIKHFVCRQNYLSNTLKELIHI</sequence>
<feature type="domain" description="AMP-dependent synthetase/ligase" evidence="5">
    <location>
        <begin position="13"/>
        <end position="415"/>
    </location>
</feature>
<comment type="similarity">
    <text evidence="1">Belongs to the ATP-dependent AMP-binding enzyme family.</text>
</comment>
<evidence type="ECO:0000313" key="7">
    <source>
        <dbReference type="EMBL" id="MFD2201718.1"/>
    </source>
</evidence>
<evidence type="ECO:0000256" key="4">
    <source>
        <dbReference type="ARBA" id="ARBA00023098"/>
    </source>
</evidence>
<dbReference type="RefSeq" id="WP_380801641.1">
    <property type="nucleotide sequence ID" value="NZ_JBHUIV010000014.1"/>
</dbReference>
<gene>
    <name evidence="7" type="ORF">ACFSKV_09080</name>
</gene>
<evidence type="ECO:0000259" key="6">
    <source>
        <dbReference type="Pfam" id="PF23024"/>
    </source>
</evidence>
<evidence type="ECO:0000256" key="2">
    <source>
        <dbReference type="ARBA" id="ARBA00022598"/>
    </source>
</evidence>
<evidence type="ECO:0000313" key="8">
    <source>
        <dbReference type="Proteomes" id="UP001597414"/>
    </source>
</evidence>
<proteinExistence type="inferred from homology"/>
<dbReference type="PANTHER" id="PTHR22754">
    <property type="entry name" value="DISCO-INTERACTING PROTEIN 2 DIP2 -RELATED"/>
    <property type="match status" value="1"/>
</dbReference>
<dbReference type="InterPro" id="IPR045851">
    <property type="entry name" value="AMP-bd_C_sf"/>
</dbReference>
<evidence type="ECO:0000256" key="1">
    <source>
        <dbReference type="ARBA" id="ARBA00006432"/>
    </source>
</evidence>
<dbReference type="CDD" id="cd05931">
    <property type="entry name" value="FAAL"/>
    <property type="match status" value="1"/>
</dbReference>
<keyword evidence="2 7" id="KW-0436">Ligase</keyword>
<dbReference type="Pfam" id="PF23024">
    <property type="entry name" value="AMP-dom_DIP2-like"/>
    <property type="match status" value="1"/>
</dbReference>
<dbReference type="SUPFAM" id="SSF56801">
    <property type="entry name" value="Acetyl-CoA synthetase-like"/>
    <property type="match status" value="1"/>
</dbReference>
<keyword evidence="3" id="KW-0276">Fatty acid metabolism</keyword>
<keyword evidence="8" id="KW-1185">Reference proteome</keyword>
<reference evidence="8" key="1">
    <citation type="journal article" date="2019" name="Int. J. Syst. Evol. Microbiol.">
        <title>The Global Catalogue of Microorganisms (GCM) 10K type strain sequencing project: providing services to taxonomists for standard genome sequencing and annotation.</title>
        <authorList>
            <consortium name="The Broad Institute Genomics Platform"/>
            <consortium name="The Broad Institute Genome Sequencing Center for Infectious Disease"/>
            <person name="Wu L."/>
            <person name="Ma J."/>
        </authorList>
    </citation>
    <scope>NUCLEOTIDE SEQUENCE [LARGE SCALE GENOMIC DNA]</scope>
    <source>
        <strain evidence="8">KCTC 19812</strain>
    </source>
</reference>
<dbReference type="InterPro" id="IPR000873">
    <property type="entry name" value="AMP-dep_synth/lig_dom"/>
</dbReference>
<accession>A0ABW5B6H1</accession>
<dbReference type="Proteomes" id="UP001597414">
    <property type="component" value="Unassembled WGS sequence"/>
</dbReference>
<dbReference type="GO" id="GO:0016874">
    <property type="term" value="F:ligase activity"/>
    <property type="evidence" value="ECO:0007669"/>
    <property type="project" value="UniProtKB-KW"/>
</dbReference>
<dbReference type="Gene3D" id="3.30.300.30">
    <property type="match status" value="1"/>
</dbReference>
<name>A0ABW5B6H1_9BACT</name>
<feature type="domain" description="AMP-binding enzyme C-terminal" evidence="6">
    <location>
        <begin position="460"/>
        <end position="569"/>
    </location>
</feature>
<dbReference type="PANTHER" id="PTHR22754:SF32">
    <property type="entry name" value="DISCO-INTERACTING PROTEIN 2"/>
    <property type="match status" value="1"/>
</dbReference>
<protein>
    <submittedName>
        <fullName evidence="7">Fatty acyl-AMP ligase</fullName>
    </submittedName>
</protein>
<organism evidence="7 8">
    <name type="scientific">Shivajiella indica</name>
    <dbReference type="NCBI Taxonomy" id="872115"/>
    <lineage>
        <taxon>Bacteria</taxon>
        <taxon>Pseudomonadati</taxon>
        <taxon>Bacteroidota</taxon>
        <taxon>Cytophagia</taxon>
        <taxon>Cytophagales</taxon>
        <taxon>Cyclobacteriaceae</taxon>
        <taxon>Shivajiella</taxon>
    </lineage>
</organism>
<dbReference type="InterPro" id="IPR040097">
    <property type="entry name" value="FAAL/FAAC"/>
</dbReference>
<comment type="caution">
    <text evidence="7">The sequence shown here is derived from an EMBL/GenBank/DDBJ whole genome shotgun (WGS) entry which is preliminary data.</text>
</comment>
<evidence type="ECO:0000259" key="5">
    <source>
        <dbReference type="Pfam" id="PF00501"/>
    </source>
</evidence>